<keyword evidence="1" id="KW-0812">Transmembrane</keyword>
<dbReference type="Pfam" id="PF06898">
    <property type="entry name" value="YqfD"/>
    <property type="match status" value="1"/>
</dbReference>
<dbReference type="InterPro" id="IPR010690">
    <property type="entry name" value="YqfD"/>
</dbReference>
<evidence type="ECO:0000313" key="2">
    <source>
        <dbReference type="EMBL" id="MBE5040068.1"/>
    </source>
</evidence>
<evidence type="ECO:0000313" key="3">
    <source>
        <dbReference type="Proteomes" id="UP000806542"/>
    </source>
</evidence>
<accession>A0A9D5LY21</accession>
<dbReference type="NCBIfam" id="TIGR02876">
    <property type="entry name" value="spore_yqfD"/>
    <property type="match status" value="1"/>
</dbReference>
<keyword evidence="1" id="KW-0472">Membrane</keyword>
<sequence length="406" mass="46674">MKFTDMFAYLEGYVTIQADGYFLERFLNICTRRELNIWNLQRRGAERLTADMSLASFRQIRPVCRRTRTKVRILSRCGMPFLFRRYRRRRFALIGLAAVFILLWYTSGHIMGITVFGNSRISTETILEHLARSGVELGESTHGLDSSRIRNRMMTDLDDLAWIGINVSGSRVYVEVVERLEQEQGVEMDQPSSLVATKDGEIDSVEARNGQNMVKPGDGVREGDVLVSGIMDNETQGFRYVHAYGEVYAKTRYSLSREYPLSYEEAVDTGRQTTRYTLRILDKTFPLFLSRKQPYALSACDRSEQEYRTPLEFLPSLFVEKEVWREQTKESRSRTPAEARETAVEELDKELSGMITGDTEVLEREVSDTLTERGTLAVTVTLVCRENIAREVPIDPPEEENTKETE</sequence>
<dbReference type="Proteomes" id="UP000806542">
    <property type="component" value="Unassembled WGS sequence"/>
</dbReference>
<gene>
    <name evidence="2" type="primary">yqfD</name>
    <name evidence="2" type="ORF">INF28_06265</name>
</gene>
<name>A0A9D5LY21_9FIRM</name>
<dbReference type="AlphaFoldDB" id="A0A9D5LY21"/>
<organism evidence="2 3">
    <name type="scientific">Ructibacterium gallinarum</name>
    <dbReference type="NCBI Taxonomy" id="2779355"/>
    <lineage>
        <taxon>Bacteria</taxon>
        <taxon>Bacillati</taxon>
        <taxon>Bacillota</taxon>
        <taxon>Clostridia</taxon>
        <taxon>Eubacteriales</taxon>
        <taxon>Oscillospiraceae</taxon>
        <taxon>Ructibacterium</taxon>
    </lineage>
</organism>
<protein>
    <submittedName>
        <fullName evidence="2">Sporulation protein YqfD</fullName>
    </submittedName>
</protein>
<feature type="transmembrane region" description="Helical" evidence="1">
    <location>
        <begin position="91"/>
        <end position="116"/>
    </location>
</feature>
<comment type="caution">
    <text evidence="2">The sequence shown here is derived from an EMBL/GenBank/DDBJ whole genome shotgun (WGS) entry which is preliminary data.</text>
</comment>
<proteinExistence type="predicted"/>
<reference evidence="2" key="1">
    <citation type="submission" date="2020-10" db="EMBL/GenBank/DDBJ databases">
        <title>ChiBAC.</title>
        <authorList>
            <person name="Zenner C."/>
            <person name="Hitch T.C.A."/>
            <person name="Clavel T."/>
        </authorList>
    </citation>
    <scope>NUCLEOTIDE SEQUENCE</scope>
    <source>
        <strain evidence="2">DSM 107454</strain>
    </source>
</reference>
<keyword evidence="3" id="KW-1185">Reference proteome</keyword>
<dbReference type="RefSeq" id="WP_226392614.1">
    <property type="nucleotide sequence ID" value="NZ_JADCKB010000010.1"/>
</dbReference>
<keyword evidence="1" id="KW-1133">Transmembrane helix</keyword>
<evidence type="ECO:0000256" key="1">
    <source>
        <dbReference type="SAM" id="Phobius"/>
    </source>
</evidence>
<dbReference type="EMBL" id="JADCKB010000010">
    <property type="protein sequence ID" value="MBE5040068.1"/>
    <property type="molecule type" value="Genomic_DNA"/>
</dbReference>
<dbReference type="PIRSF" id="PIRSF029895">
    <property type="entry name" value="SpoIV"/>
    <property type="match status" value="1"/>
</dbReference>